<protein>
    <submittedName>
        <fullName evidence="5">Tagaturonate reductase</fullName>
        <ecNumber evidence="5">1.1.1.58</ecNumber>
    </submittedName>
</protein>
<dbReference type="Pfam" id="PF08125">
    <property type="entry name" value="Mannitol_dh_C"/>
    <property type="match status" value="1"/>
</dbReference>
<dbReference type="EMBL" id="WELI01000002">
    <property type="protein sequence ID" value="KAB7732286.1"/>
    <property type="molecule type" value="Genomic_DNA"/>
</dbReference>
<dbReference type="InterPro" id="IPR013328">
    <property type="entry name" value="6PGD_dom2"/>
</dbReference>
<evidence type="ECO:0000256" key="1">
    <source>
        <dbReference type="ARBA" id="ARBA00023002"/>
    </source>
</evidence>
<dbReference type="PANTHER" id="PTHR30524">
    <property type="entry name" value="MANNITOL-1-PHOSPHATE 5-DEHYDROGENASE"/>
    <property type="match status" value="1"/>
</dbReference>
<keyword evidence="1 5" id="KW-0560">Oxidoreductase</keyword>
<feature type="domain" description="Mannitol dehydrogenase C-terminal" evidence="4">
    <location>
        <begin position="268"/>
        <end position="484"/>
    </location>
</feature>
<dbReference type="Gene3D" id="1.10.1040.10">
    <property type="entry name" value="N-(1-d-carboxylethyl)-l-norvaline Dehydrogenase, domain 2"/>
    <property type="match status" value="1"/>
</dbReference>
<dbReference type="PANTHER" id="PTHR30524:SF0">
    <property type="entry name" value="ALTRONATE OXIDOREDUCTASE-RELATED"/>
    <property type="match status" value="1"/>
</dbReference>
<dbReference type="GO" id="GO:0009026">
    <property type="term" value="F:tagaturonate reductase activity"/>
    <property type="evidence" value="ECO:0007669"/>
    <property type="project" value="UniProtKB-EC"/>
</dbReference>
<dbReference type="EC" id="1.1.1.58" evidence="5"/>
<dbReference type="SUPFAM" id="SSF51735">
    <property type="entry name" value="NAD(P)-binding Rossmann-fold domains"/>
    <property type="match status" value="1"/>
</dbReference>
<dbReference type="InterPro" id="IPR036291">
    <property type="entry name" value="NAD(P)-bd_dom_sf"/>
</dbReference>
<evidence type="ECO:0000256" key="2">
    <source>
        <dbReference type="ARBA" id="ARBA00023027"/>
    </source>
</evidence>
<keyword evidence="6" id="KW-1185">Reference proteome</keyword>
<dbReference type="InterPro" id="IPR023027">
    <property type="entry name" value="Mannitol_DH_CS"/>
</dbReference>
<organism evidence="5 6">
    <name type="scientific">Rudanella paleaurantiibacter</name>
    <dbReference type="NCBI Taxonomy" id="2614655"/>
    <lineage>
        <taxon>Bacteria</taxon>
        <taxon>Pseudomonadati</taxon>
        <taxon>Bacteroidota</taxon>
        <taxon>Cytophagia</taxon>
        <taxon>Cytophagales</taxon>
        <taxon>Cytophagaceae</taxon>
        <taxon>Rudanella</taxon>
    </lineage>
</organism>
<evidence type="ECO:0000313" key="5">
    <source>
        <dbReference type="EMBL" id="KAB7732286.1"/>
    </source>
</evidence>
<evidence type="ECO:0000259" key="3">
    <source>
        <dbReference type="Pfam" id="PF01232"/>
    </source>
</evidence>
<dbReference type="InterPro" id="IPR013131">
    <property type="entry name" value="Mannitol_DH_N"/>
</dbReference>
<evidence type="ECO:0000313" key="6">
    <source>
        <dbReference type="Proteomes" id="UP000488299"/>
    </source>
</evidence>
<dbReference type="PROSITE" id="PS00974">
    <property type="entry name" value="MANNITOL_DHGENASE"/>
    <property type="match status" value="1"/>
</dbReference>
<dbReference type="SUPFAM" id="SSF48179">
    <property type="entry name" value="6-phosphogluconate dehydrogenase C-terminal domain-like"/>
    <property type="match status" value="1"/>
</dbReference>
<dbReference type="Proteomes" id="UP000488299">
    <property type="component" value="Unassembled WGS sequence"/>
</dbReference>
<feature type="domain" description="Mannitol dehydrogenase N-terminal" evidence="3">
    <location>
        <begin position="14"/>
        <end position="249"/>
    </location>
</feature>
<accession>A0A7J5U3M2</accession>
<keyword evidence="2" id="KW-0520">NAD</keyword>
<proteinExistence type="predicted"/>
<dbReference type="Gene3D" id="3.40.50.720">
    <property type="entry name" value="NAD(P)-binding Rossmann-like Domain"/>
    <property type="match status" value="1"/>
</dbReference>
<reference evidence="5 6" key="1">
    <citation type="submission" date="2019-10" db="EMBL/GenBank/DDBJ databases">
        <title>Rudanella paleaurantiibacter sp. nov., isolated from sludge.</title>
        <authorList>
            <person name="Xu S.Q."/>
        </authorList>
    </citation>
    <scope>NUCLEOTIDE SEQUENCE [LARGE SCALE GENOMIC DNA]</scope>
    <source>
        <strain evidence="5 6">HX-22-17</strain>
    </source>
</reference>
<evidence type="ECO:0000259" key="4">
    <source>
        <dbReference type="Pfam" id="PF08125"/>
    </source>
</evidence>
<dbReference type="InterPro" id="IPR013118">
    <property type="entry name" value="Mannitol_DH_C"/>
</dbReference>
<sequence length="498" mass="56039">MNRSTYNANTYPERVLQFGTGVLLRALPDFYIDKANKQGIFEGSIAIVKSTDGKTDGFAAQDNLYTVAVRGIQQGQSVEEITTVTAVSRVLSAQSEWKDILQIAKSPTLQVIISNTTEVGLTYVEESIFQNPPKSFPAKLTAFLYERFKDVGGSRNRGLVVIPTELVTDNGLKLREMVEKLARYNELGKLFSKWLKFHVRFCNSLVDRIVPGKPDAETRQYLSEQTGYEDDLLTVAEPYNLWAIEGDERVREILSFAQVNPGVIIDEDITFYRERKLRLLNGTHSFTTPICYLMGNETVSENMQNALTGQFIERLMLDEIVPTVPQGMGENMGPDAVLQFGKDVIDRFSNPYIEHLLLNITLHQTAKMQARNVATIGRYYEKFNTVPKLMATGFAGYLLFMKPTQKTDEGYVAEATVNGGILTYPLRDDKAAYFDEHWRNVEADSAVSVRQFVDTVLSDKALWEVDLTQWPGFAEAVSSLLHQMLAEGVETTLAQQLK</sequence>
<dbReference type="InterPro" id="IPR008927">
    <property type="entry name" value="6-PGluconate_DH-like_C_sf"/>
</dbReference>
<dbReference type="Pfam" id="PF01232">
    <property type="entry name" value="Mannitol_dh"/>
    <property type="match status" value="1"/>
</dbReference>
<dbReference type="GO" id="GO:0019592">
    <property type="term" value="P:mannitol catabolic process"/>
    <property type="evidence" value="ECO:0007669"/>
    <property type="project" value="TreeGrafter"/>
</dbReference>
<dbReference type="AlphaFoldDB" id="A0A7J5U3M2"/>
<gene>
    <name evidence="5" type="ORF">F5984_05480</name>
</gene>
<name>A0A7J5U3M2_9BACT</name>
<dbReference type="GO" id="GO:0008926">
    <property type="term" value="F:mannitol-1-phosphate 5-dehydrogenase activity"/>
    <property type="evidence" value="ECO:0007669"/>
    <property type="project" value="TreeGrafter"/>
</dbReference>
<dbReference type="GO" id="GO:0005829">
    <property type="term" value="C:cytosol"/>
    <property type="evidence" value="ECO:0007669"/>
    <property type="project" value="TreeGrafter"/>
</dbReference>
<dbReference type="NCBIfam" id="NF002969">
    <property type="entry name" value="PRK03643.1"/>
    <property type="match status" value="1"/>
</dbReference>
<comment type="caution">
    <text evidence="5">The sequence shown here is derived from an EMBL/GenBank/DDBJ whole genome shotgun (WGS) entry which is preliminary data.</text>
</comment>